<protein>
    <submittedName>
        <fullName evidence="2">Uncharacterized protein</fullName>
    </submittedName>
</protein>
<name>A0A3L6KUB9_9TRYP</name>
<evidence type="ECO:0000313" key="3">
    <source>
        <dbReference type="Proteomes" id="UP000266743"/>
    </source>
</evidence>
<evidence type="ECO:0000256" key="1">
    <source>
        <dbReference type="SAM" id="MobiDB-lite"/>
    </source>
</evidence>
<accession>A0A3L6KUB9</accession>
<evidence type="ECO:0000313" key="2">
    <source>
        <dbReference type="EMBL" id="RHW68004.1"/>
    </source>
</evidence>
<reference evidence="2 3" key="1">
    <citation type="submission" date="2018-09" db="EMBL/GenBank/DDBJ databases">
        <title>whole genome sequence of T. equiperdum IVM-t1 strain.</title>
        <authorList>
            <person name="Suganuma K."/>
        </authorList>
    </citation>
    <scope>NUCLEOTIDE SEQUENCE [LARGE SCALE GENOMIC DNA]</scope>
    <source>
        <strain evidence="2 3">IVM-t1</strain>
    </source>
</reference>
<dbReference type="EMBL" id="QSBY01000011">
    <property type="protein sequence ID" value="RHW68004.1"/>
    <property type="molecule type" value="Genomic_DNA"/>
</dbReference>
<organism evidence="2 3">
    <name type="scientific">Trypanosoma brucei equiperdum</name>
    <dbReference type="NCBI Taxonomy" id="630700"/>
    <lineage>
        <taxon>Eukaryota</taxon>
        <taxon>Discoba</taxon>
        <taxon>Euglenozoa</taxon>
        <taxon>Kinetoplastea</taxon>
        <taxon>Metakinetoplastina</taxon>
        <taxon>Trypanosomatida</taxon>
        <taxon>Trypanosomatidae</taxon>
        <taxon>Trypanosoma</taxon>
    </lineage>
</organism>
<gene>
    <name evidence="2" type="ORF">DPX39_110078700</name>
</gene>
<feature type="region of interest" description="Disordered" evidence="1">
    <location>
        <begin position="226"/>
        <end position="255"/>
    </location>
</feature>
<dbReference type="AlphaFoldDB" id="A0A3L6KUB9"/>
<comment type="caution">
    <text evidence="2">The sequence shown here is derived from an EMBL/GenBank/DDBJ whole genome shotgun (WGS) entry which is preliminary data.</text>
</comment>
<sequence>MATTGYTLTERVEGIAFGKSALPAPPPPEKFLDIFSTLEDQFRDTCKGVGFLFGADSVTSSSNSVLVSNGWPPYARIASSFAAAAAHSELGKVLRWFAKAVVGLFVNGVKSGVGFPQQWDEYVRQQADLMEYRFELQGFGVLFTYILCQLAAVESAVSEGGVSGEYSPSEGAIVADVRLPDLGAAACYPETKQSGKLRPADGCKEAACSSRVNQLVPRKRDKLATAVGNANGPLSPLQPPARHSSATVSRTLERKTAMPPAVVSLGDGNVNGSLILGPSKSLLSPARGHMGIDPLYPQQLRQRSRPRSDTPPGCVPQPKQGGPTPVSRSVPRLSYSALQVRSCSPRDDVGDSGLYVGAPPPTSNDVSGLDDPSSHVFRRRKEANKLLGDGICGEQNGIRFSIGKASRVPPTTSLSPIEVQERMRASDLAKQYGVKSITNYAERDVENFKEQMKALRKLWEE</sequence>
<proteinExistence type="predicted"/>
<feature type="region of interest" description="Disordered" evidence="1">
    <location>
        <begin position="299"/>
        <end position="373"/>
    </location>
</feature>
<dbReference type="Proteomes" id="UP000266743">
    <property type="component" value="Chromosome 11"/>
</dbReference>